<accession>A0A3B0WDP6</accession>
<evidence type="ECO:0000256" key="1">
    <source>
        <dbReference type="SAM" id="MobiDB-lite"/>
    </source>
</evidence>
<feature type="compositionally biased region" description="Polar residues" evidence="1">
    <location>
        <begin position="222"/>
        <end position="233"/>
    </location>
</feature>
<organism evidence="2">
    <name type="scientific">hydrothermal vent metagenome</name>
    <dbReference type="NCBI Taxonomy" id="652676"/>
    <lineage>
        <taxon>unclassified sequences</taxon>
        <taxon>metagenomes</taxon>
        <taxon>ecological metagenomes</taxon>
    </lineage>
</organism>
<protein>
    <submittedName>
        <fullName evidence="2">Uncharacterized protein</fullName>
    </submittedName>
</protein>
<name>A0A3B0WDP6_9ZZZZ</name>
<proteinExistence type="predicted"/>
<reference evidence="2" key="1">
    <citation type="submission" date="2018-06" db="EMBL/GenBank/DDBJ databases">
        <authorList>
            <person name="Zhirakovskaya E."/>
        </authorList>
    </citation>
    <scope>NUCLEOTIDE SEQUENCE</scope>
</reference>
<feature type="region of interest" description="Disordered" evidence="1">
    <location>
        <begin position="216"/>
        <end position="239"/>
    </location>
</feature>
<sequence length="254" mass="27404">MKKNKKIFSYKAMLIFSLIVSVVSISNVNAAGKKGPANTGQRDRWCFAKMTDCIDDIEVACGDGNDISTRLCESSETTACEGAFGDSSTCMTRARITGGFNKKTLVPQTGFIAPPPTNNGPIRTQIKPVAPVSRPLVAPTKKTHTMPVVTQPKTRTMSAPTIQPVTKQRVEKPMKRKVATPASTNKNKKLIRQVAPATSKGVTPKLNQPVMRKMNSAPAVNGSKSKPMPTSKNNFDEADAIFGKRTGVLNTQAR</sequence>
<gene>
    <name evidence="2" type="ORF">MNBD_GAMMA05-886</name>
</gene>
<evidence type="ECO:0000313" key="2">
    <source>
        <dbReference type="EMBL" id="VAW50483.1"/>
    </source>
</evidence>
<dbReference type="EMBL" id="UOFE01000003">
    <property type="protein sequence ID" value="VAW50483.1"/>
    <property type="molecule type" value="Genomic_DNA"/>
</dbReference>
<dbReference type="AlphaFoldDB" id="A0A3B0WDP6"/>